<evidence type="ECO:0000313" key="3">
    <source>
        <dbReference type="Proteomes" id="UP000027665"/>
    </source>
</evidence>
<dbReference type="Proteomes" id="UP000027665">
    <property type="component" value="Unassembled WGS sequence"/>
</dbReference>
<accession>A0A073J5R4</accession>
<dbReference type="OrthoDB" id="9792005at2"/>
<dbReference type="SUPFAM" id="SSF51735">
    <property type="entry name" value="NAD(P)-binding Rossmann-fold domains"/>
    <property type="match status" value="1"/>
</dbReference>
<dbReference type="InterPro" id="IPR023401">
    <property type="entry name" value="ODC_N"/>
</dbReference>
<dbReference type="EMBL" id="JMKI01000006">
    <property type="protein sequence ID" value="KEJ93047.1"/>
    <property type="molecule type" value="Genomic_DNA"/>
</dbReference>
<dbReference type="FunFam" id="3.40.50.720:FF:000311">
    <property type="entry name" value="Ornithine cyclodeaminase"/>
    <property type="match status" value="1"/>
</dbReference>
<dbReference type="GO" id="GO:0016491">
    <property type="term" value="F:oxidoreductase activity"/>
    <property type="evidence" value="ECO:0007669"/>
    <property type="project" value="UniProtKB-ARBA"/>
</dbReference>
<dbReference type="AlphaFoldDB" id="A0A073J5R4"/>
<protein>
    <submittedName>
        <fullName evidence="2">Ornithine cyclodeaminase</fullName>
    </submittedName>
</protein>
<reference evidence="2 3" key="1">
    <citation type="submission" date="2014-04" db="EMBL/GenBank/DDBJ databases">
        <title>Draft Genome Sequence of Synergistes jonesii.</title>
        <authorList>
            <person name="Coil D.A."/>
            <person name="Eisen J.A."/>
            <person name="Holland-Moritz H.E."/>
        </authorList>
    </citation>
    <scope>NUCLEOTIDE SEQUENCE [LARGE SCALE GENOMIC DNA]</scope>
    <source>
        <strain evidence="2 3">78-1</strain>
    </source>
</reference>
<comment type="similarity">
    <text evidence="1">Belongs to the ornithine cyclodeaminase/mu-crystallin family.</text>
</comment>
<comment type="caution">
    <text evidence="2">The sequence shown here is derived from an EMBL/GenBank/DDBJ whole genome shotgun (WGS) entry which is preliminary data.</text>
</comment>
<dbReference type="RefSeq" id="WP_037974401.1">
    <property type="nucleotide sequence ID" value="NZ_CAMETI010000016.1"/>
</dbReference>
<dbReference type="InterPro" id="IPR036291">
    <property type="entry name" value="NAD(P)-bd_dom_sf"/>
</dbReference>
<dbReference type="Pfam" id="PF02423">
    <property type="entry name" value="OCD_Mu_crystall"/>
    <property type="match status" value="1"/>
</dbReference>
<dbReference type="Gene3D" id="3.30.1780.10">
    <property type="entry name" value="ornithine cyclodeaminase, domain 1"/>
    <property type="match status" value="1"/>
</dbReference>
<keyword evidence="3" id="KW-1185">Reference proteome</keyword>
<evidence type="ECO:0000256" key="1">
    <source>
        <dbReference type="ARBA" id="ARBA00008903"/>
    </source>
</evidence>
<dbReference type="GO" id="GO:0019752">
    <property type="term" value="P:carboxylic acid metabolic process"/>
    <property type="evidence" value="ECO:0007669"/>
    <property type="project" value="UniProtKB-ARBA"/>
</dbReference>
<dbReference type="STRING" id="2754.EH55_12120"/>
<dbReference type="GeneID" id="90982712"/>
<evidence type="ECO:0000313" key="2">
    <source>
        <dbReference type="EMBL" id="KEJ93047.1"/>
    </source>
</evidence>
<dbReference type="InterPro" id="IPR003462">
    <property type="entry name" value="ODC_Mu_crystall"/>
</dbReference>
<organism evidence="2 3">
    <name type="scientific">Synergistes jonesii</name>
    <dbReference type="NCBI Taxonomy" id="2754"/>
    <lineage>
        <taxon>Bacteria</taxon>
        <taxon>Thermotogati</taxon>
        <taxon>Synergistota</taxon>
        <taxon>Synergistia</taxon>
        <taxon>Synergistales</taxon>
        <taxon>Synergistaceae</taxon>
        <taxon>Synergistes</taxon>
    </lineage>
</organism>
<dbReference type="PANTHER" id="PTHR13812:SF19">
    <property type="entry name" value="KETIMINE REDUCTASE MU-CRYSTALLIN"/>
    <property type="match status" value="1"/>
</dbReference>
<dbReference type="GO" id="GO:0005737">
    <property type="term" value="C:cytoplasm"/>
    <property type="evidence" value="ECO:0007669"/>
    <property type="project" value="TreeGrafter"/>
</dbReference>
<dbReference type="PANTHER" id="PTHR13812">
    <property type="entry name" value="KETIMINE REDUCTASE MU-CRYSTALLIN"/>
    <property type="match status" value="1"/>
</dbReference>
<name>A0A073J5R4_9BACT</name>
<dbReference type="eggNOG" id="COG2423">
    <property type="taxonomic scope" value="Bacteria"/>
</dbReference>
<dbReference type="PIRSF" id="PIRSF001439">
    <property type="entry name" value="CryM"/>
    <property type="match status" value="1"/>
</dbReference>
<sequence>MIKDFLIITEEEVKKVVNMKMALPIFREAYRACAKGEMYAAGRIVAPVRGEENCGQWLAAVCTNMPIFGAKFSSVFPGNASKGLPSVLSQISLYSAETGEPLAIIEANWLTAVKTGGSAGIATELMARKDARRLGVIGSGIQAFTQVLAIQEVRGLSELRLFDVSRGRAEAFAEKIKKERNGPYKIIVCTDAEECVSGSDIVCTCTTSRKPVFRTSSLKPGAHINAIGSFTPFMQEIEDETVIKAARIITEHVDGLWEAAGDILIPFNKGLISKEKVAGSVGEALTGSLAARRDDSEITIYESVGSCVLDIAIAAAAYDSVKNG</sequence>
<proteinExistence type="inferred from homology"/>
<gene>
    <name evidence="2" type="ORF">EH55_12120</name>
</gene>
<dbReference type="Gene3D" id="3.40.50.720">
    <property type="entry name" value="NAD(P)-binding Rossmann-like Domain"/>
    <property type="match status" value="1"/>
</dbReference>